<keyword evidence="3" id="KW-1185">Reference proteome</keyword>
<keyword evidence="1" id="KW-0732">Signal</keyword>
<comment type="caution">
    <text evidence="2">The sequence shown here is derived from an EMBL/GenBank/DDBJ whole genome shotgun (WGS) entry which is preliminary data.</text>
</comment>
<feature type="signal peptide" evidence="1">
    <location>
        <begin position="1"/>
        <end position="26"/>
    </location>
</feature>
<dbReference type="Proteomes" id="UP000532746">
    <property type="component" value="Unassembled WGS sequence"/>
</dbReference>
<protein>
    <recommendedName>
        <fullName evidence="4">DUF1735 domain-containing protein</fullName>
    </recommendedName>
</protein>
<evidence type="ECO:0000256" key="1">
    <source>
        <dbReference type="SAM" id="SignalP"/>
    </source>
</evidence>
<accession>A0A7W9T0E6</accession>
<proteinExistence type="predicted"/>
<feature type="chain" id="PRO_5030642170" description="DUF1735 domain-containing protein" evidence="1">
    <location>
        <begin position="27"/>
        <end position="190"/>
    </location>
</feature>
<name>A0A7W9T0E6_9BACT</name>
<reference evidence="2 3" key="1">
    <citation type="submission" date="2020-08" db="EMBL/GenBank/DDBJ databases">
        <title>Genomic Encyclopedia of Type Strains, Phase IV (KMG-IV): sequencing the most valuable type-strain genomes for metagenomic binning, comparative biology and taxonomic classification.</title>
        <authorList>
            <person name="Goeker M."/>
        </authorList>
    </citation>
    <scope>NUCLEOTIDE SEQUENCE [LARGE SCALE GENOMIC DNA]</scope>
    <source>
        <strain evidence="2 3">DSM 26718</strain>
    </source>
</reference>
<evidence type="ECO:0008006" key="4">
    <source>
        <dbReference type="Google" id="ProtNLM"/>
    </source>
</evidence>
<dbReference type="PROSITE" id="PS51257">
    <property type="entry name" value="PROKAR_LIPOPROTEIN"/>
    <property type="match status" value="1"/>
</dbReference>
<dbReference type="RefSeq" id="WP_183403247.1">
    <property type="nucleotide sequence ID" value="NZ_JACHGG010000002.1"/>
</dbReference>
<organism evidence="2 3">
    <name type="scientific">Hymenobacter luteus</name>
    <dbReference type="NCBI Taxonomy" id="1411122"/>
    <lineage>
        <taxon>Bacteria</taxon>
        <taxon>Pseudomonadati</taxon>
        <taxon>Bacteroidota</taxon>
        <taxon>Cytophagia</taxon>
        <taxon>Cytophagales</taxon>
        <taxon>Hymenobacteraceae</taxon>
        <taxon>Hymenobacter</taxon>
    </lineage>
</organism>
<sequence length="190" mass="21172">MLILRTLCYVALVVCFGLGIASCVSPPDYPDTPEISFKKIETARIVKQTGSYDTVSVTISFKDGDGDLGLDDSDTGFPYSRLDQSGKLNKYYNNYFMTMQVQESSGNYVDLPLGTLDYNSRYPRLSPEAQGSRKTPLRGDLTFGLTITQGTLRVIKPDLPAQIMVRFKVRIVDRALHESNEIITDPIATR</sequence>
<evidence type="ECO:0000313" key="2">
    <source>
        <dbReference type="EMBL" id="MBB6058544.1"/>
    </source>
</evidence>
<evidence type="ECO:0000313" key="3">
    <source>
        <dbReference type="Proteomes" id="UP000532746"/>
    </source>
</evidence>
<dbReference type="EMBL" id="JACHGG010000002">
    <property type="protein sequence ID" value="MBB6058544.1"/>
    <property type="molecule type" value="Genomic_DNA"/>
</dbReference>
<dbReference type="AlphaFoldDB" id="A0A7W9T0E6"/>
<gene>
    <name evidence="2" type="ORF">HNQ93_001390</name>
</gene>